<dbReference type="PROSITE" id="PS51257">
    <property type="entry name" value="PROKAR_LIPOPROTEIN"/>
    <property type="match status" value="1"/>
</dbReference>
<comment type="caution">
    <text evidence="2">The sequence shown here is derived from an EMBL/GenBank/DDBJ whole genome shotgun (WGS) entry which is preliminary data.</text>
</comment>
<evidence type="ECO:0000313" key="3">
    <source>
        <dbReference type="Proteomes" id="UP001165296"/>
    </source>
</evidence>
<dbReference type="InterPro" id="IPR027843">
    <property type="entry name" value="DUF4440"/>
</dbReference>
<protein>
    <submittedName>
        <fullName evidence="2">Nuclear transport factor 2 family protein</fullName>
    </submittedName>
</protein>
<sequence length="164" mass="19074">MKRIRTAIVYITLVCITAACSTSRKSSSEVTESYKPASKELYKTIYHMDSVLFDAFNNRNLEIQKMVFATNLEFYHDNGGLTNYNQVIENTRRLFDQNNGLRRTLIPGSLQVYPIKDYGAIEIGIHRFCHPENGKDDCGTFKFIHIWQKRPDGWKLTRVISYDH</sequence>
<proteinExistence type="predicted"/>
<gene>
    <name evidence="2" type="ORF">LGH74_13790</name>
</gene>
<dbReference type="InterPro" id="IPR032710">
    <property type="entry name" value="NTF2-like_dom_sf"/>
</dbReference>
<dbReference type="EMBL" id="JAJADR010000003">
    <property type="protein sequence ID" value="MCB2409057.1"/>
    <property type="molecule type" value="Genomic_DNA"/>
</dbReference>
<accession>A0ABS8AS54</accession>
<dbReference type="Gene3D" id="3.10.450.50">
    <property type="match status" value="1"/>
</dbReference>
<evidence type="ECO:0000259" key="1">
    <source>
        <dbReference type="Pfam" id="PF14534"/>
    </source>
</evidence>
<name>A0ABS8AS54_9BACT</name>
<feature type="domain" description="DUF4440" evidence="1">
    <location>
        <begin position="50"/>
        <end position="156"/>
    </location>
</feature>
<dbReference type="RefSeq" id="WP_226176558.1">
    <property type="nucleotide sequence ID" value="NZ_JAJADR010000003.1"/>
</dbReference>
<dbReference type="SUPFAM" id="SSF54427">
    <property type="entry name" value="NTF2-like"/>
    <property type="match status" value="1"/>
</dbReference>
<dbReference type="Pfam" id="PF14534">
    <property type="entry name" value="DUF4440"/>
    <property type="match status" value="1"/>
</dbReference>
<keyword evidence="3" id="KW-1185">Reference proteome</keyword>
<organism evidence="2 3">
    <name type="scientific">Hymenobacter lucidus</name>
    <dbReference type="NCBI Taxonomy" id="2880930"/>
    <lineage>
        <taxon>Bacteria</taxon>
        <taxon>Pseudomonadati</taxon>
        <taxon>Bacteroidota</taxon>
        <taxon>Cytophagia</taxon>
        <taxon>Cytophagales</taxon>
        <taxon>Hymenobacteraceae</taxon>
        <taxon>Hymenobacter</taxon>
    </lineage>
</organism>
<evidence type="ECO:0000313" key="2">
    <source>
        <dbReference type="EMBL" id="MCB2409057.1"/>
    </source>
</evidence>
<reference evidence="2" key="1">
    <citation type="submission" date="2021-10" db="EMBL/GenBank/DDBJ databases">
        <authorList>
            <person name="Dean J.D."/>
            <person name="Kim M.K."/>
            <person name="Newey C.N."/>
            <person name="Stoker T.S."/>
            <person name="Thompson D.W."/>
            <person name="Grose J.H."/>
        </authorList>
    </citation>
    <scope>NUCLEOTIDE SEQUENCE</scope>
    <source>
        <strain evidence="2">BT178</strain>
    </source>
</reference>
<dbReference type="Proteomes" id="UP001165296">
    <property type="component" value="Unassembled WGS sequence"/>
</dbReference>